<feature type="transmembrane region" description="Helical" evidence="4">
    <location>
        <begin position="105"/>
        <end position="129"/>
    </location>
</feature>
<evidence type="ECO:0000313" key="6">
    <source>
        <dbReference type="Ensembl" id="ENSMODP00000047373.1"/>
    </source>
</evidence>
<reference evidence="6" key="3">
    <citation type="submission" date="2025-09" db="UniProtKB">
        <authorList>
            <consortium name="Ensembl"/>
        </authorList>
    </citation>
    <scope>IDENTIFICATION</scope>
</reference>
<dbReference type="SUPFAM" id="SSF47672">
    <property type="entry name" value="Transferrin receptor-like dimerisation domain"/>
    <property type="match status" value="1"/>
</dbReference>
<dbReference type="InterPro" id="IPR039373">
    <property type="entry name" value="Peptidase_M28B"/>
</dbReference>
<dbReference type="Gene3D" id="1.20.930.40">
    <property type="entry name" value="Transferrin receptor-like, dimerisation domain"/>
    <property type="match status" value="1"/>
</dbReference>
<dbReference type="SUPFAM" id="SSF52025">
    <property type="entry name" value="PA domain"/>
    <property type="match status" value="1"/>
</dbReference>
<name>A0A5F8GIC8_MONDO</name>
<dbReference type="Bgee" id="ENSMODG00000021314">
    <property type="expression patterns" value="Expressed in endometrium and 14 other cell types or tissues"/>
</dbReference>
<evidence type="ECO:0000313" key="7">
    <source>
        <dbReference type="Proteomes" id="UP000002280"/>
    </source>
</evidence>
<evidence type="ECO:0000256" key="3">
    <source>
        <dbReference type="SAM" id="MobiDB-lite"/>
    </source>
</evidence>
<evidence type="ECO:0000256" key="1">
    <source>
        <dbReference type="ARBA" id="ARBA00004606"/>
    </source>
</evidence>
<keyword evidence="4" id="KW-1133">Transmembrane helix</keyword>
<dbReference type="GO" id="GO:0016020">
    <property type="term" value="C:membrane"/>
    <property type="evidence" value="ECO:0007669"/>
    <property type="project" value="UniProtKB-SubCell"/>
</dbReference>
<evidence type="ECO:0000256" key="2">
    <source>
        <dbReference type="ARBA" id="ARBA00005634"/>
    </source>
</evidence>
<sequence>MAYQKVNADQRAPGHSQYLDNDDLQATALDLEWDMEQELEEPGFDRFQLEAAENQNLGNSDAANLDLDSIQPATSPKGRFQRLQEDSDYMSRYPRTMPKNSYCNIFRFSKIFCTLTLLFILGIVIGYYAHTKCPSQDPPPGRSDPQLYQEILKEIKAEEIQKLFRYLIQLSKHEDDTKFLEKLKVQWTSYGLEEVQLFNYSVLFSLPGSSPNTVTLKNSSQCFYPNGQPCDQEPRKDLSQGLLYSYAAYSARGTLEAEVIDVRYGTAEDVSRIRVMKNVTNRIALLKLGKLPLLYKLSLLERAGFGGVLLYVDPCDLPKTSNLSHSSFMVSLNPGGDPSTPGYPSIEIRIVTMKVQTVTEYKTLTNVVGYLKGASFPDRYVIVGSHHHSPYGYNGQEWASGTAIITAFIQALMLKVKRGWRPDRTIIFSSWGGTTFGNIGSYEWAEDFKKVLQRNVVAYVSLHNPIRGNSSLHPVASPSLQQLVAEKKNFNCSKRTKCPDANLSSVQMPGDGDFFINHLGTPSLQVVYEDVKALEGPSFLSEALFPVRAAEIEELDPFFNLHETITKLSGEVILQIANDPVLPFNALDIALEVQNSLKGDQPHMVQLLEMASRLRDSAELFQSDEMRPANDPKERAPIRVRMLNDILQDLEKNFLVQQVPPGFYRNILYRLDEKTHQFSILHEVWEHDKLHLSNETLQAALSKVLNSINSAQVYLKAGLDVFESELLGKN</sequence>
<dbReference type="InterPro" id="IPR007484">
    <property type="entry name" value="Peptidase_M28"/>
</dbReference>
<dbReference type="AlphaFoldDB" id="A0A5F8GIC8"/>
<feature type="domain" description="Peptidase M28" evidence="5">
    <location>
        <begin position="366"/>
        <end position="482"/>
    </location>
</feature>
<dbReference type="Ensembl" id="ENSMODT00000073097.1">
    <property type="protein sequence ID" value="ENSMODP00000047373.1"/>
    <property type="gene ID" value="ENSMODG00000021314.4"/>
</dbReference>
<comment type="subcellular location">
    <subcellularLocation>
        <location evidence="1">Membrane</location>
        <topology evidence="1">Single-pass type II membrane protein</topology>
    </subcellularLocation>
</comment>
<evidence type="ECO:0000256" key="4">
    <source>
        <dbReference type="SAM" id="Phobius"/>
    </source>
</evidence>
<dbReference type="InterPro" id="IPR046450">
    <property type="entry name" value="PA_dom_sf"/>
</dbReference>
<proteinExistence type="inferred from homology"/>
<dbReference type="FunFam" id="3.40.630.10:FF:000101">
    <property type="entry name" value="N-acetylated alpha-linked acidic dipeptidase like 1"/>
    <property type="match status" value="1"/>
</dbReference>
<keyword evidence="4" id="KW-0472">Membrane</keyword>
<keyword evidence="4" id="KW-0812">Transmembrane</keyword>
<dbReference type="GeneTree" id="ENSGT01030000234598"/>
<dbReference type="PANTHER" id="PTHR10404:SF32">
    <property type="entry name" value="INACTIVE N-ACETYLATED-ALPHA-LINKED ACIDIC DIPEPTIDASE-LIKE PROTEIN 2"/>
    <property type="match status" value="1"/>
</dbReference>
<dbReference type="Gene3D" id="3.40.630.10">
    <property type="entry name" value="Zn peptidases"/>
    <property type="match status" value="2"/>
</dbReference>
<keyword evidence="7" id="KW-1185">Reference proteome</keyword>
<evidence type="ECO:0000259" key="5">
    <source>
        <dbReference type="Pfam" id="PF04389"/>
    </source>
</evidence>
<dbReference type="Gene3D" id="3.50.30.30">
    <property type="match status" value="1"/>
</dbReference>
<gene>
    <name evidence="6" type="primary">NAALADL2</name>
</gene>
<accession>A0A5F8GIC8</accession>
<dbReference type="Proteomes" id="UP000002280">
    <property type="component" value="Chromosome 7"/>
</dbReference>
<dbReference type="PANTHER" id="PTHR10404">
    <property type="entry name" value="N-ACETYLATED-ALPHA-LINKED ACIDIC DIPEPTIDASE"/>
    <property type="match status" value="1"/>
</dbReference>
<organism evidence="6 7">
    <name type="scientific">Monodelphis domestica</name>
    <name type="common">Gray short-tailed opossum</name>
    <dbReference type="NCBI Taxonomy" id="13616"/>
    <lineage>
        <taxon>Eukaryota</taxon>
        <taxon>Metazoa</taxon>
        <taxon>Chordata</taxon>
        <taxon>Craniata</taxon>
        <taxon>Vertebrata</taxon>
        <taxon>Euteleostomi</taxon>
        <taxon>Mammalia</taxon>
        <taxon>Metatheria</taxon>
        <taxon>Didelphimorphia</taxon>
        <taxon>Didelphidae</taxon>
        <taxon>Monodelphis</taxon>
    </lineage>
</organism>
<feature type="region of interest" description="Disordered" evidence="3">
    <location>
        <begin position="60"/>
        <end position="81"/>
    </location>
</feature>
<dbReference type="SUPFAM" id="SSF53187">
    <property type="entry name" value="Zn-dependent exopeptidases"/>
    <property type="match status" value="1"/>
</dbReference>
<dbReference type="Pfam" id="PF04389">
    <property type="entry name" value="Peptidase_M28"/>
    <property type="match status" value="1"/>
</dbReference>
<reference evidence="6" key="2">
    <citation type="submission" date="2025-08" db="UniProtKB">
        <authorList>
            <consortium name="Ensembl"/>
        </authorList>
    </citation>
    <scope>IDENTIFICATION</scope>
</reference>
<comment type="similarity">
    <text evidence="2">Belongs to the peptidase M28 family. M28B subfamily.</text>
</comment>
<protein>
    <submittedName>
        <fullName evidence="6">N-acetylated alpha-linked acidic dipeptidase like 2</fullName>
    </submittedName>
</protein>
<dbReference type="InterPro" id="IPR036757">
    <property type="entry name" value="TFR-like_dimer_dom_sf"/>
</dbReference>
<reference evidence="6 7" key="1">
    <citation type="journal article" date="2007" name="Nature">
        <title>Genome of the marsupial Monodelphis domestica reveals innovation in non-coding sequences.</title>
        <authorList>
            <person name="Mikkelsen T.S."/>
            <person name="Wakefield M.J."/>
            <person name="Aken B."/>
            <person name="Amemiya C.T."/>
            <person name="Chang J.L."/>
            <person name="Duke S."/>
            <person name="Garber M."/>
            <person name="Gentles A.J."/>
            <person name="Goodstadt L."/>
            <person name="Heger A."/>
            <person name="Jurka J."/>
            <person name="Kamal M."/>
            <person name="Mauceli E."/>
            <person name="Searle S.M."/>
            <person name="Sharpe T."/>
            <person name="Baker M.L."/>
            <person name="Batzer M.A."/>
            <person name="Benos P.V."/>
            <person name="Belov K."/>
            <person name="Clamp M."/>
            <person name="Cook A."/>
            <person name="Cuff J."/>
            <person name="Das R."/>
            <person name="Davidow L."/>
            <person name="Deakin J.E."/>
            <person name="Fazzari M.J."/>
            <person name="Glass J.L."/>
            <person name="Grabherr M."/>
            <person name="Greally J.M."/>
            <person name="Gu W."/>
            <person name="Hore T.A."/>
            <person name="Huttley G.A."/>
            <person name="Kleber M."/>
            <person name="Jirtle R.L."/>
            <person name="Koina E."/>
            <person name="Lee J.T."/>
            <person name="Mahony S."/>
            <person name="Marra M.A."/>
            <person name="Miller R.D."/>
            <person name="Nicholls R.D."/>
            <person name="Oda M."/>
            <person name="Papenfuss A.T."/>
            <person name="Parra Z.E."/>
            <person name="Pollock D.D."/>
            <person name="Ray D.A."/>
            <person name="Schein J.E."/>
            <person name="Speed T.P."/>
            <person name="Thompson K."/>
            <person name="VandeBerg J.L."/>
            <person name="Wade C.M."/>
            <person name="Walker J.A."/>
            <person name="Waters P.D."/>
            <person name="Webber C."/>
            <person name="Weidman J.R."/>
            <person name="Xie X."/>
            <person name="Zody M.C."/>
            <person name="Baldwin J."/>
            <person name="Abdouelleil A."/>
            <person name="Abdulkadir J."/>
            <person name="Abebe A."/>
            <person name="Abera B."/>
            <person name="Abreu J."/>
            <person name="Acer S.C."/>
            <person name="Aftuck L."/>
            <person name="Alexander A."/>
            <person name="An P."/>
            <person name="Anderson E."/>
            <person name="Anderson S."/>
            <person name="Arachi H."/>
            <person name="Azer M."/>
            <person name="Bachantsang P."/>
            <person name="Barry A."/>
            <person name="Bayul T."/>
            <person name="Berlin A."/>
            <person name="Bessette D."/>
            <person name="Bloom T."/>
            <person name="Bloom T."/>
            <person name="Boguslavskiy L."/>
            <person name="Bonnet C."/>
            <person name="Boukhgalter B."/>
            <person name="Bourzgui I."/>
            <person name="Brown A."/>
            <person name="Cahill P."/>
            <person name="Channer S."/>
            <person name="Cheshatsang Y."/>
            <person name="Chuda L."/>
            <person name="Citroen M."/>
            <person name="Collymore A."/>
            <person name="Cooke P."/>
            <person name="Costello M."/>
            <person name="D'Aco K."/>
            <person name="Daza R."/>
            <person name="De Haan G."/>
            <person name="DeGray S."/>
            <person name="DeMaso C."/>
            <person name="Dhargay N."/>
            <person name="Dooley K."/>
            <person name="Dooley E."/>
            <person name="Doricent M."/>
            <person name="Dorje P."/>
            <person name="Dorjee K."/>
            <person name="Dupes A."/>
            <person name="Elong R."/>
            <person name="Falk J."/>
            <person name="Farina A."/>
            <person name="Faro S."/>
            <person name="Ferguson D."/>
            <person name="Fisher S."/>
            <person name="Foley C.D."/>
            <person name="Franke A."/>
            <person name="Friedrich D."/>
            <person name="Gadbois L."/>
            <person name="Gearin G."/>
            <person name="Gearin C.R."/>
            <person name="Giannoukos G."/>
            <person name="Goode T."/>
            <person name="Graham J."/>
            <person name="Grandbois E."/>
            <person name="Grewal S."/>
            <person name="Gyaltsen K."/>
            <person name="Hafez N."/>
            <person name="Hagos B."/>
            <person name="Hall J."/>
            <person name="Henson C."/>
            <person name="Hollinger A."/>
            <person name="Honan T."/>
            <person name="Huard M.D."/>
            <person name="Hughes L."/>
            <person name="Hurhula B."/>
            <person name="Husby M.E."/>
            <person name="Kamat A."/>
            <person name="Kanga B."/>
            <person name="Kashin S."/>
            <person name="Khazanovich D."/>
            <person name="Kisner P."/>
            <person name="Lance K."/>
            <person name="Lara M."/>
            <person name="Lee W."/>
            <person name="Lennon N."/>
            <person name="Letendre F."/>
            <person name="LeVine R."/>
            <person name="Lipovsky A."/>
            <person name="Liu X."/>
            <person name="Liu J."/>
            <person name="Liu S."/>
            <person name="Lokyitsang T."/>
            <person name="Lokyitsang Y."/>
            <person name="Lubonja R."/>
            <person name="Lui A."/>
            <person name="MacDonald P."/>
            <person name="Magnisalis V."/>
            <person name="Maru K."/>
            <person name="Matthews C."/>
            <person name="McCusker W."/>
            <person name="McDonough S."/>
            <person name="Mehta T."/>
            <person name="Meldrim J."/>
            <person name="Meneus L."/>
            <person name="Mihai O."/>
            <person name="Mihalev A."/>
            <person name="Mihova T."/>
            <person name="Mittelman R."/>
            <person name="Mlenga V."/>
            <person name="Montmayeur A."/>
            <person name="Mulrain L."/>
            <person name="Navidi A."/>
            <person name="Naylor J."/>
            <person name="Negash T."/>
            <person name="Nguyen T."/>
            <person name="Nguyen N."/>
            <person name="Nicol R."/>
            <person name="Norbu C."/>
            <person name="Norbu N."/>
            <person name="Novod N."/>
            <person name="O'Neill B."/>
            <person name="Osman S."/>
            <person name="Markiewicz E."/>
            <person name="Oyono O.L."/>
            <person name="Patti C."/>
            <person name="Phunkhang P."/>
            <person name="Pierre F."/>
            <person name="Priest M."/>
            <person name="Raghuraman S."/>
            <person name="Rege F."/>
            <person name="Reyes R."/>
            <person name="Rise C."/>
            <person name="Rogov P."/>
            <person name="Ross K."/>
            <person name="Ryan E."/>
            <person name="Settipalli S."/>
            <person name="Shea T."/>
            <person name="Sherpa N."/>
            <person name="Shi L."/>
            <person name="Shih D."/>
            <person name="Sparrow T."/>
            <person name="Spaulding J."/>
            <person name="Stalker J."/>
            <person name="Stange-Thomann N."/>
            <person name="Stavropoulos S."/>
            <person name="Stone C."/>
            <person name="Strader C."/>
            <person name="Tesfaye S."/>
            <person name="Thomson T."/>
            <person name="Thoulutsang Y."/>
            <person name="Thoulutsang D."/>
            <person name="Topham K."/>
            <person name="Topping I."/>
            <person name="Tsamla T."/>
            <person name="Vassiliev H."/>
            <person name="Vo A."/>
            <person name="Wangchuk T."/>
            <person name="Wangdi T."/>
            <person name="Weiand M."/>
            <person name="Wilkinson J."/>
            <person name="Wilson A."/>
            <person name="Yadav S."/>
            <person name="Young G."/>
            <person name="Yu Q."/>
            <person name="Zembek L."/>
            <person name="Zhong D."/>
            <person name="Zimmer A."/>
            <person name="Zwirko Z."/>
            <person name="Jaffe D.B."/>
            <person name="Alvarez P."/>
            <person name="Brockman W."/>
            <person name="Butler J."/>
            <person name="Chin C."/>
            <person name="Gnerre S."/>
            <person name="MacCallum I."/>
            <person name="Graves J.A."/>
            <person name="Ponting C.P."/>
            <person name="Breen M."/>
            <person name="Samollow P.B."/>
            <person name="Lander E.S."/>
            <person name="Lindblad-Toh K."/>
        </authorList>
    </citation>
    <scope>NUCLEOTIDE SEQUENCE [LARGE SCALE GENOMIC DNA]</scope>
</reference>